<evidence type="ECO:0000256" key="3">
    <source>
        <dbReference type="ARBA" id="ARBA00004496"/>
    </source>
</evidence>
<evidence type="ECO:0000256" key="2">
    <source>
        <dbReference type="ARBA" id="ARBA00004123"/>
    </source>
</evidence>
<comment type="subcellular location">
    <subcellularLocation>
        <location evidence="3">Cytoplasm</location>
    </subcellularLocation>
    <subcellularLocation>
        <location evidence="2">Nucleus</location>
    </subcellularLocation>
</comment>
<feature type="domain" description="Restriction of telomere capping protein 4 C-terminal" evidence="9">
    <location>
        <begin position="210"/>
        <end position="332"/>
    </location>
</feature>
<evidence type="ECO:0000313" key="10">
    <source>
        <dbReference type="EMBL" id="QGN14080.1"/>
    </source>
</evidence>
<proteinExistence type="inferred from homology"/>
<name>A0ABX6ERJ0_KLUMA</name>
<evidence type="ECO:0000256" key="8">
    <source>
        <dbReference type="SAM" id="MobiDB-lite"/>
    </source>
</evidence>
<feature type="region of interest" description="Disordered" evidence="8">
    <location>
        <begin position="1"/>
        <end position="122"/>
    </location>
</feature>
<dbReference type="Pfam" id="PF14474">
    <property type="entry name" value="RTC4"/>
    <property type="match status" value="1"/>
</dbReference>
<dbReference type="InterPro" id="IPR039024">
    <property type="entry name" value="RTC4"/>
</dbReference>
<evidence type="ECO:0000256" key="7">
    <source>
        <dbReference type="ARBA" id="ARBA00023242"/>
    </source>
</evidence>
<gene>
    <name evidence="10" type="primary">RTC4</name>
    <name evidence="10" type="ORF">FIM1_731</name>
</gene>
<reference evidence="10 11" key="1">
    <citation type="submission" date="2016-03" db="EMBL/GenBank/DDBJ databases">
        <title>How can Kluyveromyces marxianus grow so fast - potential evolutionary course in Saccharomyces Complex revealed by comparative genomics.</title>
        <authorList>
            <person name="Mo W."/>
            <person name="Lu W."/>
            <person name="Yang X."/>
            <person name="Qi J."/>
            <person name="Lv H."/>
        </authorList>
    </citation>
    <scope>NUCLEOTIDE SEQUENCE [LARGE SCALE GENOMIC DNA]</scope>
    <source>
        <strain evidence="10 11">FIM1</strain>
    </source>
</reference>
<dbReference type="EMBL" id="CP015054">
    <property type="protein sequence ID" value="QGN14080.1"/>
    <property type="molecule type" value="Genomic_DNA"/>
</dbReference>
<sequence length="368" mass="41727">MSVMSSPVDISSQQCIIINSSSPSTTASEKKRKPPATYGGAGTKRLRKTEDVCPYEISDDEYDGENRTVERSIQNDVDLEVTFSDVSEPESDSLLLEGEGPTSKPLELTDDESVKESSSETKDFFDNDSGVKKMSLDLINAYRIKSTKTLPEFKRSRSLVKTDSHSTKAVYRKALNVRRQSMEKYKLPPVLFLEELQARASIHLSKCESILSGKMSSLYYTMAKQVAKNSKRQVITKEDLTDLNIMKFTAGYFGSRRQAIVGMLIMEKYGSELKKHKNPVVTFWGPFDFSQYVLAPEILSHLCMEDFNLKNIEDAWDILQATIDFGIKVADSDPLEIYEIELEEQELQNLNLGKEYSSMTYRKDPRQS</sequence>
<evidence type="ECO:0000313" key="11">
    <source>
        <dbReference type="Proteomes" id="UP000422736"/>
    </source>
</evidence>
<dbReference type="Proteomes" id="UP000422736">
    <property type="component" value="Chromosome 1"/>
</dbReference>
<keyword evidence="6" id="KW-0963">Cytoplasm</keyword>
<dbReference type="PANTHER" id="PTHR41391">
    <property type="entry name" value="RESTRICTION OF TELOMERE CAPPING PROTEIN 4"/>
    <property type="match status" value="1"/>
</dbReference>
<dbReference type="InterPro" id="IPR028094">
    <property type="entry name" value="RTC4_C"/>
</dbReference>
<dbReference type="SMART" id="SM01312">
    <property type="entry name" value="RTC4"/>
    <property type="match status" value="1"/>
</dbReference>
<feature type="compositionally biased region" description="Basic and acidic residues" evidence="8">
    <location>
        <begin position="112"/>
        <end position="122"/>
    </location>
</feature>
<comment type="function">
    <text evidence="1">May be involved in a process influencing telomere capping.</text>
</comment>
<evidence type="ECO:0000256" key="1">
    <source>
        <dbReference type="ARBA" id="ARBA00002738"/>
    </source>
</evidence>
<keyword evidence="11" id="KW-1185">Reference proteome</keyword>
<evidence type="ECO:0000256" key="5">
    <source>
        <dbReference type="ARBA" id="ARBA00015162"/>
    </source>
</evidence>
<organism evidence="10 11">
    <name type="scientific">Kluyveromyces marxianus</name>
    <name type="common">Yeast</name>
    <name type="synonym">Candida kefyr</name>
    <dbReference type="NCBI Taxonomy" id="4911"/>
    <lineage>
        <taxon>Eukaryota</taxon>
        <taxon>Fungi</taxon>
        <taxon>Dikarya</taxon>
        <taxon>Ascomycota</taxon>
        <taxon>Saccharomycotina</taxon>
        <taxon>Saccharomycetes</taxon>
        <taxon>Saccharomycetales</taxon>
        <taxon>Saccharomycetaceae</taxon>
        <taxon>Kluyveromyces</taxon>
    </lineage>
</organism>
<keyword evidence="7" id="KW-0539">Nucleus</keyword>
<protein>
    <recommendedName>
        <fullName evidence="5">Restriction of telomere capping protein 4</fullName>
    </recommendedName>
</protein>
<feature type="compositionally biased region" description="Low complexity" evidence="8">
    <location>
        <begin position="10"/>
        <end position="24"/>
    </location>
</feature>
<evidence type="ECO:0000259" key="9">
    <source>
        <dbReference type="SMART" id="SM01312"/>
    </source>
</evidence>
<accession>A0ABX6ERJ0</accession>
<evidence type="ECO:0000256" key="4">
    <source>
        <dbReference type="ARBA" id="ARBA00009461"/>
    </source>
</evidence>
<evidence type="ECO:0000256" key="6">
    <source>
        <dbReference type="ARBA" id="ARBA00022490"/>
    </source>
</evidence>
<reference evidence="10 11" key="2">
    <citation type="submission" date="2019-11" db="EMBL/GenBank/DDBJ databases">
        <authorList>
            <person name="Lu H."/>
        </authorList>
    </citation>
    <scope>NUCLEOTIDE SEQUENCE [LARGE SCALE GENOMIC DNA]</scope>
    <source>
        <strain evidence="10 11">FIM1</strain>
    </source>
</reference>
<dbReference type="PANTHER" id="PTHR41391:SF1">
    <property type="entry name" value="RESTRICTION OF TELOMERE CAPPING PROTEIN 4"/>
    <property type="match status" value="1"/>
</dbReference>
<comment type="similarity">
    <text evidence="4">Belongs to the RTC4 family.</text>
</comment>